<accession>A0AAU7PUH4</accession>
<dbReference type="Gene3D" id="1.20.1740.10">
    <property type="entry name" value="Amino acid/polyamine transporter I"/>
    <property type="match status" value="1"/>
</dbReference>
<dbReference type="PANTHER" id="PTHR34980">
    <property type="entry name" value="INNER MEMBRANE PROTEIN-RELATED-RELATED"/>
    <property type="match status" value="1"/>
</dbReference>
<keyword evidence="1" id="KW-1133">Transmembrane helix</keyword>
<evidence type="ECO:0000313" key="2">
    <source>
        <dbReference type="EMBL" id="XBS55844.1"/>
    </source>
</evidence>
<feature type="transmembrane region" description="Helical" evidence="1">
    <location>
        <begin position="21"/>
        <end position="40"/>
    </location>
</feature>
<dbReference type="InterPro" id="IPR008523">
    <property type="entry name" value="DUF805"/>
</dbReference>
<reference evidence="2" key="1">
    <citation type="submission" date="2024-06" db="EMBL/GenBank/DDBJ databases">
        <title>Lacrimispora cavernae sp. nov., a novel anaerobe isolated from bat guano pile inside a cave.</title>
        <authorList>
            <person name="Miller S.L."/>
            <person name="Lu N."/>
            <person name="King J."/>
            <person name="Sankaranarayanan K."/>
            <person name="Lawson P.A."/>
        </authorList>
    </citation>
    <scope>NUCLEOTIDE SEQUENCE</scope>
    <source>
        <strain evidence="2">BS-2</strain>
    </source>
</reference>
<name>A0AAU7PUH4_9FIRM</name>
<dbReference type="PANTHER" id="PTHR34980:SF2">
    <property type="entry name" value="INNER MEMBRANE PROTEIN YHAH-RELATED"/>
    <property type="match status" value="1"/>
</dbReference>
<protein>
    <submittedName>
        <fullName evidence="2">DUF805 domain-containing protein</fullName>
    </submittedName>
</protein>
<sequence>MNEYAAMWKNYFNFKERTTVKGYWMAVLFNVLVILLLAVLGNISDILGLLSTIYGIAALIPGIALGIRRLHDINKSGFWILIAFVPFIGAILLIVWYCSQSVDEDNRFGTEQV</sequence>
<feature type="transmembrane region" description="Helical" evidence="1">
    <location>
        <begin position="78"/>
        <end position="97"/>
    </location>
</feature>
<gene>
    <name evidence="2" type="ORF">ABFV83_08665</name>
</gene>
<dbReference type="AlphaFoldDB" id="A0AAU7PUH4"/>
<dbReference type="RefSeq" id="WP_349948491.1">
    <property type="nucleotide sequence ID" value="NZ_CP157940.1"/>
</dbReference>
<dbReference type="EMBL" id="CP157940">
    <property type="protein sequence ID" value="XBS55844.1"/>
    <property type="molecule type" value="Genomic_DNA"/>
</dbReference>
<organism evidence="2">
    <name type="scientific">Lacrimispora sp. BS-2</name>
    <dbReference type="NCBI Taxonomy" id="3151850"/>
    <lineage>
        <taxon>Bacteria</taxon>
        <taxon>Bacillati</taxon>
        <taxon>Bacillota</taxon>
        <taxon>Clostridia</taxon>
        <taxon>Lachnospirales</taxon>
        <taxon>Lachnospiraceae</taxon>
        <taxon>Lacrimispora</taxon>
    </lineage>
</organism>
<proteinExistence type="predicted"/>
<dbReference type="Pfam" id="PF05656">
    <property type="entry name" value="DUF805"/>
    <property type="match status" value="1"/>
</dbReference>
<feature type="transmembrane region" description="Helical" evidence="1">
    <location>
        <begin position="46"/>
        <end position="66"/>
    </location>
</feature>
<keyword evidence="1" id="KW-0472">Membrane</keyword>
<evidence type="ECO:0000256" key="1">
    <source>
        <dbReference type="SAM" id="Phobius"/>
    </source>
</evidence>
<dbReference type="GO" id="GO:0005886">
    <property type="term" value="C:plasma membrane"/>
    <property type="evidence" value="ECO:0007669"/>
    <property type="project" value="TreeGrafter"/>
</dbReference>
<keyword evidence="1" id="KW-0812">Transmembrane</keyword>